<dbReference type="InterPro" id="IPR013830">
    <property type="entry name" value="SGNH_hydro"/>
</dbReference>
<gene>
    <name evidence="3" type="ORF">GCM10025778_09300</name>
</gene>
<protein>
    <recommendedName>
        <fullName evidence="2">SGNH hydrolase-type esterase domain-containing protein</fullName>
    </recommendedName>
</protein>
<accession>A0ABP9TI06</accession>
<sequence>MSHTGQKIRTRTTALGVGLLLAVMLLVPGAQSHKWSMQAQGPTASAQAAAGLRVGSPRGASATVQRIADGRRSALLIGDSQSAGAANVPGNRTWPQEALRSVGYDVHFVGGGGLGFVASKRGGSPNYPTALKQHLWPMPAEQPALIVVEGGGNDARIGASRQRILQGVDETINALTQQYPGSHLLMIGTLAGLPTVNGSRRASVDSLLGSYARERGIAFVGAGDWLARYGLEGQLADRVHLNQAGHDALATVLASRLRELGLAPGDGTEPAISWQGAKPRTNEVGTIR</sequence>
<dbReference type="Proteomes" id="UP001501257">
    <property type="component" value="Unassembled WGS sequence"/>
</dbReference>
<dbReference type="SUPFAM" id="SSF52266">
    <property type="entry name" value="SGNH hydrolase"/>
    <property type="match status" value="1"/>
</dbReference>
<evidence type="ECO:0000313" key="4">
    <source>
        <dbReference type="Proteomes" id="UP001501257"/>
    </source>
</evidence>
<dbReference type="RefSeq" id="WP_210100630.1">
    <property type="nucleotide sequence ID" value="NZ_BAABLK010000020.1"/>
</dbReference>
<feature type="domain" description="SGNH hydrolase-type esterase" evidence="2">
    <location>
        <begin position="76"/>
        <end position="248"/>
    </location>
</feature>
<proteinExistence type="predicted"/>
<evidence type="ECO:0000313" key="3">
    <source>
        <dbReference type="EMBL" id="GAA5226399.1"/>
    </source>
</evidence>
<dbReference type="EMBL" id="BAABLK010000020">
    <property type="protein sequence ID" value="GAA5226399.1"/>
    <property type="molecule type" value="Genomic_DNA"/>
</dbReference>
<dbReference type="Pfam" id="PF13472">
    <property type="entry name" value="Lipase_GDSL_2"/>
    <property type="match status" value="1"/>
</dbReference>
<evidence type="ECO:0000256" key="1">
    <source>
        <dbReference type="SAM" id="MobiDB-lite"/>
    </source>
</evidence>
<feature type="region of interest" description="Disordered" evidence="1">
    <location>
        <begin position="268"/>
        <end position="288"/>
    </location>
</feature>
<organism evidence="3 4">
    <name type="scientific">Paeniglutamicibacter antarcticus</name>
    <dbReference type="NCBI Taxonomy" id="494023"/>
    <lineage>
        <taxon>Bacteria</taxon>
        <taxon>Bacillati</taxon>
        <taxon>Actinomycetota</taxon>
        <taxon>Actinomycetes</taxon>
        <taxon>Micrococcales</taxon>
        <taxon>Micrococcaceae</taxon>
        <taxon>Paeniglutamicibacter</taxon>
    </lineage>
</organism>
<evidence type="ECO:0000259" key="2">
    <source>
        <dbReference type="Pfam" id="PF13472"/>
    </source>
</evidence>
<name>A0ABP9TI06_9MICC</name>
<dbReference type="InterPro" id="IPR036514">
    <property type="entry name" value="SGNH_hydro_sf"/>
</dbReference>
<dbReference type="CDD" id="cd00229">
    <property type="entry name" value="SGNH_hydrolase"/>
    <property type="match status" value="1"/>
</dbReference>
<comment type="caution">
    <text evidence="3">The sequence shown here is derived from an EMBL/GenBank/DDBJ whole genome shotgun (WGS) entry which is preliminary data.</text>
</comment>
<reference evidence="4" key="1">
    <citation type="journal article" date="2019" name="Int. J. Syst. Evol. Microbiol.">
        <title>The Global Catalogue of Microorganisms (GCM) 10K type strain sequencing project: providing services to taxonomists for standard genome sequencing and annotation.</title>
        <authorList>
            <consortium name="The Broad Institute Genomics Platform"/>
            <consortium name="The Broad Institute Genome Sequencing Center for Infectious Disease"/>
            <person name="Wu L."/>
            <person name="Ma J."/>
        </authorList>
    </citation>
    <scope>NUCLEOTIDE SEQUENCE [LARGE SCALE GENOMIC DNA]</scope>
    <source>
        <strain evidence="4">JCM 18952</strain>
    </source>
</reference>
<keyword evidence="4" id="KW-1185">Reference proteome</keyword>
<dbReference type="Gene3D" id="3.40.50.1110">
    <property type="entry name" value="SGNH hydrolase"/>
    <property type="match status" value="1"/>
</dbReference>